<gene>
    <name evidence="1" type="ORF">ACFOW7_21825</name>
</gene>
<evidence type="ECO:0000313" key="1">
    <source>
        <dbReference type="EMBL" id="MFC4161979.1"/>
    </source>
</evidence>
<dbReference type="Gene3D" id="1.10.10.620">
    <property type="entry name" value="ribosome modulation factor like domain"/>
    <property type="match status" value="1"/>
</dbReference>
<sequence length="326" mass="35366">MNAPRDFRAMTASTIGADLLGALLQELKLLPKPWDQLSAAKQDDVIERLRNRVDSNIKMAVHLIASEGRTVVTGDLDKITIKDGAQAVIKVGRGAPSLHELYEAQGKAVLIVVADAAAHTGGMDEIQGEADQRGLDLGHEYRDDDGGGMEEAKEEAGITIISESMLTYRPSERDLQEAYGDGWCAAEAGHGQDACPNEHGDLCIAWIKGWKANQGYDDNVVDAEFVDPFEGDQGDTEPIELIDDAPADAEAPDGLGQTENHGTLENPITQTELEAAYDAGYDAAAAGQSDSECPHQWGLLRGRWMDGHNEWRNQQQDTGKKPHKKK</sequence>
<organism evidence="1 2">
    <name type="scientific">Chitinimonas lacunae</name>
    <dbReference type="NCBI Taxonomy" id="1963018"/>
    <lineage>
        <taxon>Bacteria</taxon>
        <taxon>Pseudomonadati</taxon>
        <taxon>Pseudomonadota</taxon>
        <taxon>Betaproteobacteria</taxon>
        <taxon>Neisseriales</taxon>
        <taxon>Chitinibacteraceae</taxon>
        <taxon>Chitinimonas</taxon>
    </lineage>
</organism>
<dbReference type="InterPro" id="IPR023200">
    <property type="entry name" value="RMF_sf"/>
</dbReference>
<accession>A0ABV8MW14</accession>
<reference evidence="2" key="1">
    <citation type="journal article" date="2019" name="Int. J. Syst. Evol. Microbiol.">
        <title>The Global Catalogue of Microorganisms (GCM) 10K type strain sequencing project: providing services to taxonomists for standard genome sequencing and annotation.</title>
        <authorList>
            <consortium name="The Broad Institute Genomics Platform"/>
            <consortium name="The Broad Institute Genome Sequencing Center for Infectious Disease"/>
            <person name="Wu L."/>
            <person name="Ma J."/>
        </authorList>
    </citation>
    <scope>NUCLEOTIDE SEQUENCE [LARGE SCALE GENOMIC DNA]</scope>
    <source>
        <strain evidence="2">LMG 29894</strain>
    </source>
</reference>
<proteinExistence type="predicted"/>
<protein>
    <submittedName>
        <fullName evidence="1">Ribosome modulation factor</fullName>
    </submittedName>
</protein>
<dbReference type="EMBL" id="JBHSBU010000004">
    <property type="protein sequence ID" value="MFC4161979.1"/>
    <property type="molecule type" value="Genomic_DNA"/>
</dbReference>
<dbReference type="RefSeq" id="WP_378168703.1">
    <property type="nucleotide sequence ID" value="NZ_JBHSBU010000004.1"/>
</dbReference>
<evidence type="ECO:0000313" key="2">
    <source>
        <dbReference type="Proteomes" id="UP001595791"/>
    </source>
</evidence>
<dbReference type="Proteomes" id="UP001595791">
    <property type="component" value="Unassembled WGS sequence"/>
</dbReference>
<comment type="caution">
    <text evidence="1">The sequence shown here is derived from an EMBL/GenBank/DDBJ whole genome shotgun (WGS) entry which is preliminary data.</text>
</comment>
<keyword evidence="2" id="KW-1185">Reference proteome</keyword>
<name>A0ABV8MW14_9NEIS</name>